<evidence type="ECO:0000313" key="5">
    <source>
        <dbReference type="Proteomes" id="UP000597762"/>
    </source>
</evidence>
<proteinExistence type="predicted"/>
<feature type="repeat" description="ANK" evidence="3">
    <location>
        <begin position="26"/>
        <end position="58"/>
    </location>
</feature>
<dbReference type="InterPro" id="IPR002110">
    <property type="entry name" value="Ankyrin_rpt"/>
</dbReference>
<dbReference type="PROSITE" id="PS50088">
    <property type="entry name" value="ANK_REPEAT"/>
    <property type="match status" value="4"/>
</dbReference>
<dbReference type="Pfam" id="PF12796">
    <property type="entry name" value="Ank_2"/>
    <property type="match status" value="2"/>
</dbReference>
<dbReference type="OrthoDB" id="194358at2759"/>
<name>A0A812CSN7_ACAPH</name>
<dbReference type="PANTHER" id="PTHR24173:SF27">
    <property type="entry name" value="ANKYRIN REPEAT AND SOCS BOX PROTEIN 1"/>
    <property type="match status" value="1"/>
</dbReference>
<dbReference type="SMART" id="SM00248">
    <property type="entry name" value="ANK"/>
    <property type="match status" value="7"/>
</dbReference>
<comment type="caution">
    <text evidence="4">The sequence shown here is derived from an EMBL/GenBank/DDBJ whole genome shotgun (WGS) entry which is preliminary data.</text>
</comment>
<dbReference type="PROSITE" id="PS50297">
    <property type="entry name" value="ANK_REP_REGION"/>
    <property type="match status" value="1"/>
</dbReference>
<keyword evidence="2 3" id="KW-0040">ANK repeat</keyword>
<evidence type="ECO:0000313" key="4">
    <source>
        <dbReference type="EMBL" id="CAE1275116.1"/>
    </source>
</evidence>
<dbReference type="AlphaFoldDB" id="A0A812CSN7"/>
<organism evidence="4 5">
    <name type="scientific">Acanthosepion pharaonis</name>
    <name type="common">Pharaoh cuttlefish</name>
    <name type="synonym">Sepia pharaonis</name>
    <dbReference type="NCBI Taxonomy" id="158019"/>
    <lineage>
        <taxon>Eukaryota</taxon>
        <taxon>Metazoa</taxon>
        <taxon>Spiralia</taxon>
        <taxon>Lophotrochozoa</taxon>
        <taxon>Mollusca</taxon>
        <taxon>Cephalopoda</taxon>
        <taxon>Coleoidea</taxon>
        <taxon>Decapodiformes</taxon>
        <taxon>Sepiida</taxon>
        <taxon>Sepiina</taxon>
        <taxon>Sepiidae</taxon>
        <taxon>Acanthosepion</taxon>
    </lineage>
</organism>
<feature type="repeat" description="ANK" evidence="3">
    <location>
        <begin position="424"/>
        <end position="457"/>
    </location>
</feature>
<evidence type="ECO:0000256" key="1">
    <source>
        <dbReference type="ARBA" id="ARBA00022737"/>
    </source>
</evidence>
<dbReference type="EMBL" id="CAHIKZ030001813">
    <property type="protein sequence ID" value="CAE1275116.1"/>
    <property type="molecule type" value="Genomic_DNA"/>
</dbReference>
<dbReference type="InterPro" id="IPR036770">
    <property type="entry name" value="Ankyrin_rpt-contain_sf"/>
</dbReference>
<dbReference type="Gene3D" id="1.25.40.20">
    <property type="entry name" value="Ankyrin repeat-containing domain"/>
    <property type="match status" value="2"/>
</dbReference>
<keyword evidence="1" id="KW-0677">Repeat</keyword>
<evidence type="ECO:0000256" key="2">
    <source>
        <dbReference type="ARBA" id="ARBA00023043"/>
    </source>
</evidence>
<reference evidence="4" key="1">
    <citation type="submission" date="2021-01" db="EMBL/GenBank/DDBJ databases">
        <authorList>
            <person name="Li R."/>
            <person name="Bekaert M."/>
        </authorList>
    </citation>
    <scope>NUCLEOTIDE SEQUENCE</scope>
    <source>
        <strain evidence="4">Farmed</strain>
    </source>
</reference>
<protein>
    <submittedName>
        <fullName evidence="4">Uncharacterized protein</fullName>
    </submittedName>
</protein>
<accession>A0A812CSN7</accession>
<gene>
    <name evidence="4" type="ORF">SPHA_39280</name>
</gene>
<evidence type="ECO:0000256" key="3">
    <source>
        <dbReference type="PROSITE-ProRule" id="PRU00023"/>
    </source>
</evidence>
<dbReference type="SUPFAM" id="SSF48403">
    <property type="entry name" value="Ankyrin repeat"/>
    <property type="match status" value="1"/>
</dbReference>
<feature type="repeat" description="ANK" evidence="3">
    <location>
        <begin position="121"/>
        <end position="153"/>
    </location>
</feature>
<feature type="repeat" description="ANK" evidence="3">
    <location>
        <begin position="458"/>
        <end position="493"/>
    </location>
</feature>
<dbReference type="Proteomes" id="UP000597762">
    <property type="component" value="Unassembled WGS sequence"/>
</dbReference>
<dbReference type="PANTHER" id="PTHR24173">
    <property type="entry name" value="ANKYRIN REPEAT CONTAINING"/>
    <property type="match status" value="1"/>
</dbReference>
<sequence length="541" mass="61257">MVVRCCSKHRLWATANPEQNGGASYMKCTPLVVAASRNHLQVVITLVEHGADVNAQCSRGRSAISVACRFPKIIEYLVQQGAEVDSADWKGRTCLMYSIQNLNTCIYLLSIGADVNKQDKRGSTALFYAIRKGVLRIVDIFVRHGALLLYIDQNGNTPIDVAALHCKTEILEYLIATNRYPLMHIARAYEIIGSCFVTDFHQTHSLLTAKRYWMKALQIRNKCGINHKYIPSYLIPIINILGSEFNSVKDLNSLPLNSWFMWTQALIIQFRILGPTHPTTRKSFIDKAFVHVNQREFKSAMDLIVCLLSGTRIYTDPIQEDVIDVIKSFSTAISEASFDAGLRSYYLMNVFRFLIRHVLYNVVSFVDELESKKRGLKLASVERYLLLILNQLRTVMSLSLTEDQITDLRKSLYWLISNKPRGVNETTLLHLSIQTYQPVTVVETLLNCGEDVNARDNQGNTAMHYAIQYASIQQIENMKSLISRGFHVDAANEYGGSCLEYLTLCVWLANQSEKSSSLLLSIYLSIYLSICGKCERETIAK</sequence>
<keyword evidence="5" id="KW-1185">Reference proteome</keyword>